<dbReference type="InterPro" id="IPR018300">
    <property type="entry name" value="Aminotrans_IV_CS"/>
</dbReference>
<dbReference type="InterPro" id="IPR036038">
    <property type="entry name" value="Aminotransferase-like"/>
</dbReference>
<reference evidence="8 9" key="1">
    <citation type="submission" date="2021-05" db="EMBL/GenBank/DDBJ databases">
        <title>Genome Assembly of Synthetic Allotetraploid Brassica napus Reveals Homoeologous Exchanges between Subgenomes.</title>
        <authorList>
            <person name="Davis J.T."/>
        </authorList>
    </citation>
    <scope>NUCLEOTIDE SEQUENCE [LARGE SCALE GENOMIC DNA]</scope>
    <source>
        <strain evidence="9">cv. Da-Ae</strain>
        <tissue evidence="8">Seedling</tissue>
    </source>
</reference>
<dbReference type="EC" id="2.6.1.42" evidence="7"/>
<dbReference type="SUPFAM" id="SSF56752">
    <property type="entry name" value="D-aminoacid aminotransferase-like PLP-dependent enzymes"/>
    <property type="match status" value="2"/>
</dbReference>
<evidence type="ECO:0000256" key="3">
    <source>
        <dbReference type="ARBA" id="ARBA00022576"/>
    </source>
</evidence>
<dbReference type="EMBL" id="JAGKQM010000018">
    <property type="protein sequence ID" value="KAH0863716.1"/>
    <property type="molecule type" value="Genomic_DNA"/>
</dbReference>
<dbReference type="InterPro" id="IPR001544">
    <property type="entry name" value="Aminotrans_IV"/>
</dbReference>
<dbReference type="PROSITE" id="PS00770">
    <property type="entry name" value="AA_TRANSFER_CLASS_4"/>
    <property type="match status" value="2"/>
</dbReference>
<dbReference type="InterPro" id="IPR033939">
    <property type="entry name" value="BCAT_family"/>
</dbReference>
<keyword evidence="4 7" id="KW-0808">Transferase</keyword>
<accession>A0ABQ7Y6C3</accession>
<keyword evidence="7" id="KW-0100">Branched-chain amino acid biosynthesis</keyword>
<evidence type="ECO:0000256" key="2">
    <source>
        <dbReference type="ARBA" id="ARBA00009320"/>
    </source>
</evidence>
<dbReference type="NCBIfam" id="NF009897">
    <property type="entry name" value="PRK13357.1"/>
    <property type="match status" value="1"/>
</dbReference>
<dbReference type="CDD" id="cd01557">
    <property type="entry name" value="BCAT_beta_family"/>
    <property type="match status" value="2"/>
</dbReference>
<evidence type="ECO:0000313" key="8">
    <source>
        <dbReference type="EMBL" id="KAH0863716.1"/>
    </source>
</evidence>
<sequence length="748" mass="81726">MALRCLLKSPTTSSYISKICGFRMHGTKAVASVVEEHVSAMLRSEREDGEYADVDWDNLGFSLITCSPQEVVKKETSNKVALAGLIEGMKAYRGEDGRVLMFRPELNAMRMKNGAERMCMHSPSVQQFMEGAKQTVLANKRWVPPPGKGSLYLRPLLFGSGASLGVSAASEYTFVVFGSPVQNYFKEGTAALNLYVEEVVPRAYIGGTGAVKSISNYGPVLDAMRRAKARGFSDVLYLDAETKKNIEEVSAANIFLVKGNTIVTPATNGTILRGIIRESVIEIALDLGYKVEERVVPVEEIKEAEEVFCTGTAAGIASVGSITFQNTRTEYKVGDGLVTQQLRSILVGIQTASASDVAITCRKQRLSKMIKAISCLRKRLVLPLHTHIRTLQTFSKYNAQAALALREERKKPLYQDEEYADVDWDNLGFGLTPADYMYVMKCSKDGKFSEGELSRFGNIQLSPSAGAIYEGTKAYRKENGKLLLFRPDHNAVRMQLGAERMLMPSPSVDQFVDAVKHTAFANKRWVPPSGKGSLYIRPLLMGSGPILGLGPAPEYTFIVYASPVGNYFKEGIAALNLYVEEEYVRAAPGGAGGVKSITNYAPVLKALSRAKSRGFSDVLYLDSVKKKYLEEASSCNVFVVKGRTISTPATNGTILEGITRKSVMEIASDQGYEVVEKAVHVDEVMDADEVFCTGTAVGVAPVGTITYQDKRVEYETGDESVCQKLRSVLVGIQTGSIEDTKGWVTCIN</sequence>
<name>A0ABQ7Y6C3_BRANA</name>
<evidence type="ECO:0000256" key="6">
    <source>
        <dbReference type="RuleBase" id="RU004516"/>
    </source>
</evidence>
<dbReference type="PANTHER" id="PTHR42825">
    <property type="entry name" value="AMINO ACID AMINOTRANSFERASE"/>
    <property type="match status" value="1"/>
</dbReference>
<comment type="similarity">
    <text evidence="2 7">Belongs to the class-IV pyridoxal-phosphate-dependent aminotransferase family.</text>
</comment>
<dbReference type="PANTHER" id="PTHR42825:SF9">
    <property type="entry name" value="BRANCHED-CHAIN-AMINO-ACID AMINOTRANSFERASE 2, CHLOROPLASTIC"/>
    <property type="match status" value="1"/>
</dbReference>
<dbReference type="InterPro" id="IPR043132">
    <property type="entry name" value="BCAT-like_C"/>
</dbReference>
<keyword evidence="7" id="KW-0028">Amino-acid biosynthesis</keyword>
<evidence type="ECO:0000313" key="9">
    <source>
        <dbReference type="Proteomes" id="UP000824890"/>
    </source>
</evidence>
<evidence type="ECO:0000256" key="5">
    <source>
        <dbReference type="ARBA" id="ARBA00022898"/>
    </source>
</evidence>
<keyword evidence="9" id="KW-1185">Reference proteome</keyword>
<comment type="catalytic activity">
    <reaction evidence="7">
        <text>L-isoleucine + 2-oxoglutarate = (S)-3-methyl-2-oxopentanoate + L-glutamate</text>
        <dbReference type="Rhea" id="RHEA:24801"/>
        <dbReference type="ChEBI" id="CHEBI:16810"/>
        <dbReference type="ChEBI" id="CHEBI:29985"/>
        <dbReference type="ChEBI" id="CHEBI:35146"/>
        <dbReference type="ChEBI" id="CHEBI:58045"/>
        <dbReference type="EC" id="2.6.1.42"/>
    </reaction>
</comment>
<dbReference type="Pfam" id="PF01063">
    <property type="entry name" value="Aminotran_4"/>
    <property type="match status" value="2"/>
</dbReference>
<keyword evidence="3 7" id="KW-0032">Aminotransferase</keyword>
<comment type="catalytic activity">
    <reaction evidence="7">
        <text>L-valine + 2-oxoglutarate = 3-methyl-2-oxobutanoate + L-glutamate</text>
        <dbReference type="Rhea" id="RHEA:24813"/>
        <dbReference type="ChEBI" id="CHEBI:11851"/>
        <dbReference type="ChEBI" id="CHEBI:16810"/>
        <dbReference type="ChEBI" id="CHEBI:29985"/>
        <dbReference type="ChEBI" id="CHEBI:57762"/>
        <dbReference type="EC" id="2.6.1.42"/>
    </reaction>
</comment>
<dbReference type="Gene3D" id="3.20.10.10">
    <property type="entry name" value="D-amino Acid Aminotransferase, subunit A, domain 2"/>
    <property type="match status" value="2"/>
</dbReference>
<protein>
    <recommendedName>
        <fullName evidence="7">Branched-chain-amino-acid aminotransferase</fullName>
        <ecNumber evidence="7">2.6.1.42</ecNumber>
    </recommendedName>
</protein>
<proteinExistence type="inferred from homology"/>
<evidence type="ECO:0000256" key="4">
    <source>
        <dbReference type="ARBA" id="ARBA00022679"/>
    </source>
</evidence>
<gene>
    <name evidence="8" type="ORF">HID58_080927</name>
</gene>
<evidence type="ECO:0000256" key="1">
    <source>
        <dbReference type="ARBA" id="ARBA00001933"/>
    </source>
</evidence>
<comment type="cofactor">
    <cofactor evidence="1 6">
        <name>pyridoxal 5'-phosphate</name>
        <dbReference type="ChEBI" id="CHEBI:597326"/>
    </cofactor>
</comment>
<dbReference type="InterPro" id="IPR005786">
    <property type="entry name" value="B_amino_transII"/>
</dbReference>
<organism evidence="8 9">
    <name type="scientific">Brassica napus</name>
    <name type="common">Rape</name>
    <dbReference type="NCBI Taxonomy" id="3708"/>
    <lineage>
        <taxon>Eukaryota</taxon>
        <taxon>Viridiplantae</taxon>
        <taxon>Streptophyta</taxon>
        <taxon>Embryophyta</taxon>
        <taxon>Tracheophyta</taxon>
        <taxon>Spermatophyta</taxon>
        <taxon>Magnoliopsida</taxon>
        <taxon>eudicotyledons</taxon>
        <taxon>Gunneridae</taxon>
        <taxon>Pentapetalae</taxon>
        <taxon>rosids</taxon>
        <taxon>malvids</taxon>
        <taxon>Brassicales</taxon>
        <taxon>Brassicaceae</taxon>
        <taxon>Brassiceae</taxon>
        <taxon>Brassica</taxon>
    </lineage>
</organism>
<evidence type="ECO:0000256" key="7">
    <source>
        <dbReference type="RuleBase" id="RU004517"/>
    </source>
</evidence>
<dbReference type="InterPro" id="IPR043131">
    <property type="entry name" value="BCAT-like_N"/>
</dbReference>
<dbReference type="Proteomes" id="UP000824890">
    <property type="component" value="Unassembled WGS sequence"/>
</dbReference>
<comment type="caution">
    <text evidence="8">The sequence shown here is derived from an EMBL/GenBank/DDBJ whole genome shotgun (WGS) entry which is preliminary data.</text>
</comment>
<comment type="catalytic activity">
    <reaction evidence="7">
        <text>L-leucine + 2-oxoglutarate = 4-methyl-2-oxopentanoate + L-glutamate</text>
        <dbReference type="Rhea" id="RHEA:18321"/>
        <dbReference type="ChEBI" id="CHEBI:16810"/>
        <dbReference type="ChEBI" id="CHEBI:17865"/>
        <dbReference type="ChEBI" id="CHEBI:29985"/>
        <dbReference type="ChEBI" id="CHEBI:57427"/>
        <dbReference type="EC" id="2.6.1.42"/>
    </reaction>
</comment>
<keyword evidence="5 6" id="KW-0663">Pyridoxal phosphate</keyword>
<dbReference type="Gene3D" id="3.30.470.10">
    <property type="match status" value="2"/>
</dbReference>
<dbReference type="NCBIfam" id="TIGR01123">
    <property type="entry name" value="ilvE_II"/>
    <property type="match status" value="2"/>
</dbReference>